<feature type="region of interest" description="Disordered" evidence="1">
    <location>
        <begin position="459"/>
        <end position="506"/>
    </location>
</feature>
<dbReference type="RefSeq" id="XP_015652146.1">
    <property type="nucleotide sequence ID" value="XM_015809210.1"/>
</dbReference>
<feature type="region of interest" description="Disordered" evidence="1">
    <location>
        <begin position="1"/>
        <end position="229"/>
    </location>
</feature>
<feature type="compositionally biased region" description="Pro residues" evidence="1">
    <location>
        <begin position="1219"/>
        <end position="1232"/>
    </location>
</feature>
<dbReference type="OrthoDB" id="267822at2759"/>
<sequence length="1232" mass="130496">MSDPAPAADTPLEPPRVPAAAMPGAPATAAAAATAGAKGDVKIPLATASAPASPAANQARHNSANNSTIADSTANNNSGTVGIISDNTTVATPKPPAPAETRLNANAKSFTPSAVPPPPPPPPPMMPPAAAGGGNGTTLPPAQQPQHPPPPPPQQQQQQQQLPLHQPQPTAPKGNHYNNSSSKAVLPPPPPPSAPTAPVSAKGVPAMPNPGSKTMPMTPQYPPGMQPGKQPMMGFGPTPFPGAMPPEMMGGPVPGGYMMPQGFMPPPPGMQMPPPPHMLYGQPGGPPPQAVPGGMMWMPHPQQPNPQQPPNQPQQPGMPMNGMFPMPMAMPQMQMPPPHGQLPGHLAMPPPRPGSAGPGATAAPLSASSSFSHPPAPAAGPKAGVVPSPMPNANAQLRPPSHGQTPMLPQPQQHQQQQQHTHPLPGMMPGMPPPPGMMAYFQPPPGMMPPGMMPGPMMAPPSMQQQQQLQFQQQQLQFQQQQQQRSNTVNNSVPRQPSLTVPMPGCGNSLSASGIMLPPPPPVSNAAAAAAVTAAPGTTAAAVATAAASGATQARISVGNATLAALNSKEPPKFSCVLLSGIPAVGKTTLGRELVNSLKTDGMGWAFFSGADFLVEQQGKRSVWETTREVFDALSTRLDELLEQQRESRSIKGLVIDKNCKGIEDVYYLNALLRSKNIPFVGIVGLECADDEVLVRRMGGDDDLKEKLKFHRVIHARIVSLAKSAGMYRFVDATKSKDEVVQQLRTMVLGCCAQPPSRSIAGHQYEDSRANVMVDDYKEYSDVLTHLFKCVSNRGSQFPGSADLLLPFSTKEMTDKKTVNALKSRYGIRRKVSGNRYLLLYHEKKLYLVPPHMRAVLLMPLKAWLGTRLEGEKVGTFVLEGDLARLCHDRQKEMFLVYDACYWSEAADPASNTMLHMTFAEREAFLAGNMCNEAQAFIGADTECVVVHQPTQKMSTALDMLDSELYPSDGLVFQAVNPLHRSDHAFVWQQPSCLTVDFRVGRQTDTKASHESDVLDGNGDSRRGFLPSQSPSNRSVSAAATSGVGAAGAAAAAAATRRGSTDAFLDLPVHTFALEVYDKTEKMYVQYEDATVDVRHPDVVEGCIVTCSLVDGSPRRWLFRRLRYDVLRPIYKMDLDKLLGACLIPRAKLVSWLLSEQLVPSEIQPDGHGGAGGVGVAGGTSNIPSVPPPSYDAAAAAVGSMSKNAAPMGPMGGTNGTLFPPPPPPPPPPLRA</sequence>
<dbReference type="PANTHER" id="PTHR12460">
    <property type="entry name" value="CYCLIN-DEPENDENT KINASE INHIBITOR-RELATED PROTEIN"/>
    <property type="match status" value="1"/>
</dbReference>
<dbReference type="OMA" id="AYAANCE"/>
<feature type="compositionally biased region" description="Pro residues" evidence="1">
    <location>
        <begin position="186"/>
        <end position="195"/>
    </location>
</feature>
<dbReference type="AlphaFoldDB" id="A0A0M9FQ39"/>
<feature type="compositionally biased region" description="Pro residues" evidence="1">
    <location>
        <begin position="142"/>
        <end position="154"/>
    </location>
</feature>
<feature type="compositionally biased region" description="Polar residues" evidence="1">
    <location>
        <begin position="485"/>
        <end position="499"/>
    </location>
</feature>
<keyword evidence="3" id="KW-1185">Reference proteome</keyword>
<dbReference type="EMBL" id="LGTL01000033">
    <property type="protein sequence ID" value="KPA73707.1"/>
    <property type="molecule type" value="Genomic_DNA"/>
</dbReference>
<dbReference type="Gene3D" id="3.30.470.30">
    <property type="entry name" value="DNA ligase/mRNA capping enzyme"/>
    <property type="match status" value="1"/>
</dbReference>
<feature type="region of interest" description="Disordered" evidence="1">
    <location>
        <begin position="299"/>
        <end position="432"/>
    </location>
</feature>
<dbReference type="GeneID" id="26909911"/>
<feature type="compositionally biased region" description="Low complexity" evidence="1">
    <location>
        <begin position="18"/>
        <end position="37"/>
    </location>
</feature>
<proteinExistence type="predicted"/>
<comment type="caution">
    <text evidence="2">The sequence shown here is derived from an EMBL/GenBank/DDBJ whole genome shotgun (WGS) entry which is preliminary data.</text>
</comment>
<gene>
    <name evidence="2" type="ORF">ABB37_09628</name>
</gene>
<feature type="compositionally biased region" description="Low complexity" evidence="1">
    <location>
        <begin position="460"/>
        <end position="484"/>
    </location>
</feature>
<dbReference type="PANTHER" id="PTHR12460:SF38">
    <property type="entry name" value="KINETOPLAST-ASSOCIATED PROTEIN-LIKE PROTEIN"/>
    <property type="match status" value="1"/>
</dbReference>
<feature type="compositionally biased region" description="Low complexity" evidence="1">
    <location>
        <begin position="404"/>
        <end position="429"/>
    </location>
</feature>
<protein>
    <submittedName>
        <fullName evidence="2">Uncharacterized protein</fullName>
    </submittedName>
</protein>
<dbReference type="SUPFAM" id="SSF52540">
    <property type="entry name" value="P-loop containing nucleoside triphosphate hydrolases"/>
    <property type="match status" value="1"/>
</dbReference>
<dbReference type="Proteomes" id="UP000037923">
    <property type="component" value="Unassembled WGS sequence"/>
</dbReference>
<organism evidence="2 3">
    <name type="scientific">Leptomonas pyrrhocoris</name>
    <name type="common">Firebug parasite</name>
    <dbReference type="NCBI Taxonomy" id="157538"/>
    <lineage>
        <taxon>Eukaryota</taxon>
        <taxon>Discoba</taxon>
        <taxon>Euglenozoa</taxon>
        <taxon>Kinetoplastea</taxon>
        <taxon>Metakinetoplastina</taxon>
        <taxon>Trypanosomatida</taxon>
        <taxon>Trypanosomatidae</taxon>
        <taxon>Leishmaniinae</taxon>
        <taxon>Leptomonas</taxon>
    </lineage>
</organism>
<feature type="compositionally biased region" description="Low complexity" evidence="1">
    <location>
        <begin position="354"/>
        <end position="387"/>
    </location>
</feature>
<name>A0A0M9FQ39_LEPPY</name>
<dbReference type="Gene3D" id="3.40.50.300">
    <property type="entry name" value="P-loop containing nucleotide triphosphate hydrolases"/>
    <property type="match status" value="1"/>
</dbReference>
<accession>A0A0M9FQ39</accession>
<feature type="compositionally biased region" description="Pro residues" evidence="1">
    <location>
        <begin position="301"/>
        <end position="313"/>
    </location>
</feature>
<feature type="compositionally biased region" description="Low complexity" evidence="1">
    <location>
        <begin position="314"/>
        <end position="333"/>
    </location>
</feature>
<evidence type="ECO:0000313" key="3">
    <source>
        <dbReference type="Proteomes" id="UP000037923"/>
    </source>
</evidence>
<reference evidence="2 3" key="1">
    <citation type="submission" date="2015-07" db="EMBL/GenBank/DDBJ databases">
        <title>High-quality genome of monoxenous trypanosomatid Leptomonas pyrrhocoris.</title>
        <authorList>
            <person name="Flegontov P."/>
            <person name="Butenko A."/>
            <person name="Firsov S."/>
            <person name="Vlcek C."/>
            <person name="Logacheva M.D."/>
            <person name="Field M."/>
            <person name="Filatov D."/>
            <person name="Flegontova O."/>
            <person name="Gerasimov E."/>
            <person name="Jackson A.P."/>
            <person name="Kelly S."/>
            <person name="Opperdoes F."/>
            <person name="O'Reilly A."/>
            <person name="Votypka J."/>
            <person name="Yurchenko V."/>
            <person name="Lukes J."/>
        </authorList>
    </citation>
    <scope>NUCLEOTIDE SEQUENCE [LARGE SCALE GENOMIC DNA]</scope>
    <source>
        <strain evidence="2">H10</strain>
    </source>
</reference>
<dbReference type="InterPro" id="IPR027417">
    <property type="entry name" value="P-loop_NTPase"/>
</dbReference>
<dbReference type="VEuPathDB" id="TriTrypDB:LpyrH10_33_0360"/>
<feature type="region of interest" description="Disordered" evidence="1">
    <location>
        <begin position="1005"/>
        <end position="1039"/>
    </location>
</feature>
<feature type="compositionally biased region" description="Polar residues" evidence="1">
    <location>
        <begin position="59"/>
        <end position="80"/>
    </location>
</feature>
<evidence type="ECO:0000313" key="2">
    <source>
        <dbReference type="EMBL" id="KPA73707.1"/>
    </source>
</evidence>
<feature type="compositionally biased region" description="Low complexity" evidence="1">
    <location>
        <begin position="46"/>
        <end position="56"/>
    </location>
</feature>
<feature type="region of interest" description="Disordered" evidence="1">
    <location>
        <begin position="1203"/>
        <end position="1232"/>
    </location>
</feature>
<feature type="non-terminal residue" evidence="2">
    <location>
        <position position="1232"/>
    </location>
</feature>
<feature type="compositionally biased region" description="Pro residues" evidence="1">
    <location>
        <begin position="114"/>
        <end position="127"/>
    </location>
</feature>
<feature type="compositionally biased region" description="Low complexity" evidence="1">
    <location>
        <begin position="155"/>
        <end position="172"/>
    </location>
</feature>
<dbReference type="SUPFAM" id="SSF56091">
    <property type="entry name" value="DNA ligase/mRNA capping enzyme, catalytic domain"/>
    <property type="match status" value="1"/>
</dbReference>
<feature type="compositionally biased region" description="Basic and acidic residues" evidence="1">
    <location>
        <begin position="1005"/>
        <end position="1023"/>
    </location>
</feature>
<evidence type="ECO:0000256" key="1">
    <source>
        <dbReference type="SAM" id="MobiDB-lite"/>
    </source>
</evidence>
<feature type="compositionally biased region" description="Polar residues" evidence="1">
    <location>
        <begin position="103"/>
        <end position="112"/>
    </location>
</feature>